<accession>A0A0F3P3I2</accession>
<keyword evidence="1" id="KW-1133">Transmembrane helix</keyword>
<feature type="domain" description="Mce/MlaD" evidence="2">
    <location>
        <begin position="40"/>
        <end position="116"/>
    </location>
</feature>
<name>A0A0F3P3I2_ORITS</name>
<dbReference type="InterPro" id="IPR003399">
    <property type="entry name" value="Mce/MlaD"/>
</dbReference>
<dbReference type="InterPro" id="IPR052336">
    <property type="entry name" value="MlaD_Phospholipid_Transporter"/>
</dbReference>
<feature type="transmembrane region" description="Helical" evidence="1">
    <location>
        <begin position="6"/>
        <end position="26"/>
    </location>
</feature>
<reference evidence="3 4" key="1">
    <citation type="submission" date="2015-01" db="EMBL/GenBank/DDBJ databases">
        <title>Genome Sequencing of Rickettsiales.</title>
        <authorList>
            <person name="Daugherty S.C."/>
            <person name="Su Q."/>
            <person name="Abolude K."/>
            <person name="Beier-Sexton M."/>
            <person name="Carlyon J.A."/>
            <person name="Carter R."/>
            <person name="Day N.P."/>
            <person name="Dumler S.J."/>
            <person name="Dyachenko V."/>
            <person name="Godinez A."/>
            <person name="Kurtti T.J."/>
            <person name="Lichay M."/>
            <person name="Mullins K.E."/>
            <person name="Ott S."/>
            <person name="Pappas-Brown V."/>
            <person name="Paris D.H."/>
            <person name="Patel P."/>
            <person name="Richards A.L."/>
            <person name="Sadzewicz L."/>
            <person name="Sears K."/>
            <person name="Seidman D."/>
            <person name="Sengamalay N."/>
            <person name="Stenos J."/>
            <person name="Tallon L.J."/>
            <person name="Vincent G."/>
            <person name="Fraser C.M."/>
            <person name="Munderloh U."/>
            <person name="Dunning-Hotopp J.C."/>
        </authorList>
    </citation>
    <scope>NUCLEOTIDE SEQUENCE [LARGE SCALE GENOMIC DNA]</scope>
    <source>
        <strain evidence="3 4">TA716</strain>
    </source>
</reference>
<comment type="caution">
    <text evidence="3">The sequence shown here is derived from an EMBL/GenBank/DDBJ whole genome shotgun (WGS) entry which is preliminary data.</text>
</comment>
<evidence type="ECO:0000313" key="4">
    <source>
        <dbReference type="Proteomes" id="UP000033671"/>
    </source>
</evidence>
<dbReference type="EMBL" id="LAOA01000045">
    <property type="protein sequence ID" value="KJV74853.1"/>
    <property type="molecule type" value="Genomic_DNA"/>
</dbReference>
<dbReference type="PANTHER" id="PTHR33371:SF4">
    <property type="entry name" value="INTERMEMBRANE PHOSPHOLIPID TRANSPORT SYSTEM BINDING PROTEIN MLAD"/>
    <property type="match status" value="1"/>
</dbReference>
<keyword evidence="1" id="KW-0472">Membrane</keyword>
<evidence type="ECO:0000259" key="2">
    <source>
        <dbReference type="Pfam" id="PF02470"/>
    </source>
</evidence>
<dbReference type="RefSeq" id="WP_045917159.1">
    <property type="nucleotide sequence ID" value="NZ_LAOA01000045.1"/>
</dbReference>
<sequence length="161" mass="18199">MQYSYLETFIGFCVMLFVTLCIYFGYKTYNDYYIKDNNFKTVFATFQNVEGLNKGSSVFVSGIKIGTVEKLTLVPSSFDVAVELKISADINLPNDSQAIIMNRGLLGEKYITIIPGIEENYIADKGEIHFTQSAINVERMIGKVFSELFGSNYFKISSSRH</sequence>
<dbReference type="PANTHER" id="PTHR33371">
    <property type="entry name" value="INTERMEMBRANE PHOSPHOLIPID TRANSPORT SYSTEM BINDING PROTEIN MLAD-RELATED"/>
    <property type="match status" value="1"/>
</dbReference>
<dbReference type="PATRIC" id="fig|1359175.3.peg.2134"/>
<evidence type="ECO:0000313" key="3">
    <source>
        <dbReference type="EMBL" id="KJV74853.1"/>
    </source>
</evidence>
<gene>
    <name evidence="3" type="ORF">OTSTA716_1177</name>
</gene>
<dbReference type="Proteomes" id="UP000033671">
    <property type="component" value="Unassembled WGS sequence"/>
</dbReference>
<protein>
    <submittedName>
        <fullName evidence="3">Mce related family protein</fullName>
    </submittedName>
</protein>
<dbReference type="InterPro" id="IPR030970">
    <property type="entry name" value="ABC_MlaD"/>
</dbReference>
<organism evidence="3 4">
    <name type="scientific">Orientia tsutsugamushi str. TA716</name>
    <dbReference type="NCBI Taxonomy" id="1359175"/>
    <lineage>
        <taxon>Bacteria</taxon>
        <taxon>Pseudomonadati</taxon>
        <taxon>Pseudomonadota</taxon>
        <taxon>Alphaproteobacteria</taxon>
        <taxon>Rickettsiales</taxon>
        <taxon>Rickettsiaceae</taxon>
        <taxon>Rickettsieae</taxon>
        <taxon>Orientia</taxon>
    </lineage>
</organism>
<evidence type="ECO:0000256" key="1">
    <source>
        <dbReference type="SAM" id="Phobius"/>
    </source>
</evidence>
<dbReference type="GO" id="GO:0015914">
    <property type="term" value="P:phospholipid transport"/>
    <property type="evidence" value="ECO:0007669"/>
    <property type="project" value="InterPro"/>
</dbReference>
<dbReference type="AlphaFoldDB" id="A0A0F3P3I2"/>
<proteinExistence type="predicted"/>
<keyword evidence="1" id="KW-0812">Transmembrane</keyword>
<dbReference type="Pfam" id="PF02470">
    <property type="entry name" value="MlaD"/>
    <property type="match status" value="1"/>
</dbReference>
<dbReference type="NCBIfam" id="TIGR04430">
    <property type="entry name" value="OM_asym_MlaD"/>
    <property type="match status" value="1"/>
</dbReference>